<dbReference type="EMBL" id="HACA01021429">
    <property type="protein sequence ID" value="CDW38790.1"/>
    <property type="molecule type" value="Transcribed_RNA"/>
</dbReference>
<reference evidence="2" key="1">
    <citation type="submission" date="2014-05" db="EMBL/GenBank/DDBJ databases">
        <authorList>
            <person name="Chronopoulou M."/>
        </authorList>
    </citation>
    <scope>NUCLEOTIDE SEQUENCE</scope>
    <source>
        <tissue evidence="2">Whole organism</tissue>
    </source>
</reference>
<accession>A0A0K2UL07</accession>
<dbReference type="AlphaFoldDB" id="A0A0K2UL07"/>
<feature type="region of interest" description="Disordered" evidence="1">
    <location>
        <begin position="1"/>
        <end position="57"/>
    </location>
</feature>
<proteinExistence type="predicted"/>
<name>A0A0K2UL07_LEPSM</name>
<sequence length="57" mass="6344">MLRSKKSASNNTNSNNSGNVDKFKGSSQRSRLAGNSGESDVDYVKRQQALRTHMKRT</sequence>
<feature type="compositionally biased region" description="Low complexity" evidence="1">
    <location>
        <begin position="7"/>
        <end position="17"/>
    </location>
</feature>
<evidence type="ECO:0000256" key="1">
    <source>
        <dbReference type="SAM" id="MobiDB-lite"/>
    </source>
</evidence>
<organism evidence="2">
    <name type="scientific">Lepeophtheirus salmonis</name>
    <name type="common">Salmon louse</name>
    <name type="synonym">Caligus salmonis</name>
    <dbReference type="NCBI Taxonomy" id="72036"/>
    <lineage>
        <taxon>Eukaryota</taxon>
        <taxon>Metazoa</taxon>
        <taxon>Ecdysozoa</taxon>
        <taxon>Arthropoda</taxon>
        <taxon>Crustacea</taxon>
        <taxon>Multicrustacea</taxon>
        <taxon>Hexanauplia</taxon>
        <taxon>Copepoda</taxon>
        <taxon>Siphonostomatoida</taxon>
        <taxon>Caligidae</taxon>
        <taxon>Lepeophtheirus</taxon>
    </lineage>
</organism>
<protein>
    <submittedName>
        <fullName evidence="2">Uncharacterized protein</fullName>
    </submittedName>
</protein>
<evidence type="ECO:0000313" key="2">
    <source>
        <dbReference type="EMBL" id="CDW38790.1"/>
    </source>
</evidence>